<keyword evidence="5 11" id="KW-0418">Kinase</keyword>
<keyword evidence="9" id="KW-1133">Transmembrane helix</keyword>
<dbReference type="InterPro" id="IPR017441">
    <property type="entry name" value="Protein_kinase_ATP_BS"/>
</dbReference>
<evidence type="ECO:0000256" key="3">
    <source>
        <dbReference type="ARBA" id="ARBA00022679"/>
    </source>
</evidence>
<evidence type="ECO:0000256" key="7">
    <source>
        <dbReference type="PROSITE-ProRule" id="PRU10141"/>
    </source>
</evidence>
<protein>
    <recommendedName>
        <fullName evidence="1">non-specific serine/threonine protein kinase</fullName>
        <ecNumber evidence="1">2.7.11.1</ecNumber>
    </recommendedName>
</protein>
<dbReference type="PANTHER" id="PTHR43289">
    <property type="entry name" value="MITOGEN-ACTIVATED PROTEIN KINASE KINASE KINASE 20-RELATED"/>
    <property type="match status" value="1"/>
</dbReference>
<evidence type="ECO:0000313" key="11">
    <source>
        <dbReference type="EMBL" id="SDF22140.1"/>
    </source>
</evidence>
<keyword evidence="6 7" id="KW-0067">ATP-binding</keyword>
<dbReference type="PANTHER" id="PTHR43289:SF6">
    <property type="entry name" value="SERINE_THREONINE-PROTEIN KINASE NEKL-3"/>
    <property type="match status" value="1"/>
</dbReference>
<dbReference type="EC" id="2.7.11.1" evidence="1"/>
<dbReference type="PROSITE" id="PS00108">
    <property type="entry name" value="PROTEIN_KINASE_ST"/>
    <property type="match status" value="1"/>
</dbReference>
<keyword evidence="4 7" id="KW-0547">Nucleotide-binding</keyword>
<dbReference type="AlphaFoldDB" id="A0A1G7JB28"/>
<keyword evidence="2 11" id="KW-0723">Serine/threonine-protein kinase</keyword>
<dbReference type="Proteomes" id="UP000199406">
    <property type="component" value="Unassembled WGS sequence"/>
</dbReference>
<feature type="transmembrane region" description="Helical" evidence="9">
    <location>
        <begin position="385"/>
        <end position="405"/>
    </location>
</feature>
<evidence type="ECO:0000313" key="12">
    <source>
        <dbReference type="Proteomes" id="UP000199406"/>
    </source>
</evidence>
<dbReference type="GO" id="GO:0005524">
    <property type="term" value="F:ATP binding"/>
    <property type="evidence" value="ECO:0007669"/>
    <property type="project" value="UniProtKB-UniRule"/>
</dbReference>
<dbReference type="EMBL" id="FNBT01000002">
    <property type="protein sequence ID" value="SDF22140.1"/>
    <property type="molecule type" value="Genomic_DNA"/>
</dbReference>
<reference evidence="12" key="1">
    <citation type="submission" date="2016-10" db="EMBL/GenBank/DDBJ databases">
        <authorList>
            <person name="Varghese N."/>
            <person name="Submissions S."/>
        </authorList>
    </citation>
    <scope>NUCLEOTIDE SEQUENCE [LARGE SCALE GENOMIC DNA]</scope>
    <source>
        <strain evidence="12">DSM 44268</strain>
    </source>
</reference>
<proteinExistence type="predicted"/>
<dbReference type="PROSITE" id="PS00107">
    <property type="entry name" value="PROTEIN_KINASE_ATP"/>
    <property type="match status" value="1"/>
</dbReference>
<gene>
    <name evidence="11" type="ORF">SAMN05660662_1404</name>
</gene>
<evidence type="ECO:0000256" key="1">
    <source>
        <dbReference type="ARBA" id="ARBA00012513"/>
    </source>
</evidence>
<evidence type="ECO:0000256" key="6">
    <source>
        <dbReference type="ARBA" id="ARBA00022840"/>
    </source>
</evidence>
<dbReference type="SMART" id="SM00220">
    <property type="entry name" value="S_TKc"/>
    <property type="match status" value="1"/>
</dbReference>
<dbReference type="Gene3D" id="1.10.510.10">
    <property type="entry name" value="Transferase(Phosphotransferase) domain 1"/>
    <property type="match status" value="1"/>
</dbReference>
<keyword evidence="9" id="KW-0812">Transmembrane</keyword>
<keyword evidence="3" id="KW-0808">Transferase</keyword>
<feature type="domain" description="Protein kinase" evidence="10">
    <location>
        <begin position="11"/>
        <end position="268"/>
    </location>
</feature>
<organism evidence="11 12">
    <name type="scientific">Blastococcus aurantiacus</name>
    <dbReference type="NCBI Taxonomy" id="1550231"/>
    <lineage>
        <taxon>Bacteria</taxon>
        <taxon>Bacillati</taxon>
        <taxon>Actinomycetota</taxon>
        <taxon>Actinomycetes</taxon>
        <taxon>Geodermatophilales</taxon>
        <taxon>Geodermatophilaceae</taxon>
        <taxon>Blastococcus</taxon>
    </lineage>
</organism>
<name>A0A1G7JB28_9ACTN</name>
<dbReference type="RefSeq" id="WP_091764492.1">
    <property type="nucleotide sequence ID" value="NZ_FNBT01000002.1"/>
</dbReference>
<feature type="region of interest" description="Disordered" evidence="8">
    <location>
        <begin position="330"/>
        <end position="377"/>
    </location>
</feature>
<dbReference type="STRING" id="1550231.SAMN05660662_1404"/>
<feature type="binding site" evidence="7">
    <location>
        <position position="40"/>
    </location>
    <ligand>
        <name>ATP</name>
        <dbReference type="ChEBI" id="CHEBI:30616"/>
    </ligand>
</feature>
<evidence type="ECO:0000256" key="4">
    <source>
        <dbReference type="ARBA" id="ARBA00022741"/>
    </source>
</evidence>
<sequence length="675" mass="69866">MQTTRALGSRYVLERQLGSGAMGQVWAAVDQRTGEEVAAKLLRPEFARDPEILTRFVQERSILLDLVHPNVVRVRDLVIEGDDLAIVMDLVRGADLRARLRAAGTLPVGEAVRIAADVLEALATAHTRGVLHRDVKPDNVLLTDAEPPAVLLSDFSIARLAQETTVRMTGVLGTPDYMAPEIFTAETVSAASDVYGAGIVLYELLAGRPPFAGGGTGYAVANRHVTAEPPPIEGLPAPVDAVLQGLLAKDPARRPSAAAAAAALRDLLPAVAEVGGLPVIPEPQAWASARVGEMPAFGVLGHRPAADLDPGATNIKASAAAPAELPVAAPAEDGPWVAPHAAPGDDTASAQTQLRAPRPQPVAPAPAATDEENSRTGWLRDRRTWWTVGGSLVAVGAVIGVVALTSGDDGARGTRGGTATDTAVEEVTAIGPTGQLPSGLSVVREAAYDPEAGSLTTTVTWSAENGIAGPLFEAVPAPEDGAPCPEVSWSVLAVRDVTPGVATTACGWQVPVDVPAGGDATASYTVAFPGGDDVDASALRERLVEQGTATDAALEGLVATAVYPAQRLEALEVQIGDTVRVAGTVDLVVLPVWRGTDAADNISVVFSSRTPAPTVLLRQLGGELEVRTDDCTGSLAFVDRVPYANTVGSRCTVSVRLGDLESRSRTFDVLQNSAG</sequence>
<dbReference type="SUPFAM" id="SSF56112">
    <property type="entry name" value="Protein kinase-like (PK-like)"/>
    <property type="match status" value="1"/>
</dbReference>
<dbReference type="InterPro" id="IPR008271">
    <property type="entry name" value="Ser/Thr_kinase_AS"/>
</dbReference>
<dbReference type="PROSITE" id="PS50011">
    <property type="entry name" value="PROTEIN_KINASE_DOM"/>
    <property type="match status" value="1"/>
</dbReference>
<dbReference type="Gene3D" id="3.30.200.20">
    <property type="entry name" value="Phosphorylase Kinase, domain 1"/>
    <property type="match status" value="1"/>
</dbReference>
<evidence type="ECO:0000256" key="5">
    <source>
        <dbReference type="ARBA" id="ARBA00022777"/>
    </source>
</evidence>
<dbReference type="GO" id="GO:0004674">
    <property type="term" value="F:protein serine/threonine kinase activity"/>
    <property type="evidence" value="ECO:0007669"/>
    <property type="project" value="UniProtKB-KW"/>
</dbReference>
<evidence type="ECO:0000259" key="10">
    <source>
        <dbReference type="PROSITE" id="PS50011"/>
    </source>
</evidence>
<evidence type="ECO:0000256" key="2">
    <source>
        <dbReference type="ARBA" id="ARBA00022527"/>
    </source>
</evidence>
<evidence type="ECO:0000256" key="9">
    <source>
        <dbReference type="SAM" id="Phobius"/>
    </source>
</evidence>
<accession>A0A1G7JB28</accession>
<dbReference type="InterPro" id="IPR011009">
    <property type="entry name" value="Kinase-like_dom_sf"/>
</dbReference>
<dbReference type="InterPro" id="IPR000719">
    <property type="entry name" value="Prot_kinase_dom"/>
</dbReference>
<dbReference type="CDD" id="cd14014">
    <property type="entry name" value="STKc_PknB_like"/>
    <property type="match status" value="1"/>
</dbReference>
<keyword evidence="9" id="KW-0472">Membrane</keyword>
<evidence type="ECO:0000256" key="8">
    <source>
        <dbReference type="SAM" id="MobiDB-lite"/>
    </source>
</evidence>
<dbReference type="OrthoDB" id="9762169at2"/>
<dbReference type="Pfam" id="PF00069">
    <property type="entry name" value="Pkinase"/>
    <property type="match status" value="1"/>
</dbReference>
<keyword evidence="12" id="KW-1185">Reference proteome</keyword>